<proteinExistence type="inferred from homology"/>
<keyword evidence="3" id="KW-0255">Endonuclease</keyword>
<evidence type="ECO:0000256" key="7">
    <source>
        <dbReference type="RuleBase" id="RU004328"/>
    </source>
</evidence>
<organism evidence="9 10">
    <name type="scientific">Castanea mollissima</name>
    <name type="common">Chinese chestnut</name>
    <dbReference type="NCBI Taxonomy" id="60419"/>
    <lineage>
        <taxon>Eukaryota</taxon>
        <taxon>Viridiplantae</taxon>
        <taxon>Streptophyta</taxon>
        <taxon>Embryophyta</taxon>
        <taxon>Tracheophyta</taxon>
        <taxon>Spermatophyta</taxon>
        <taxon>Magnoliopsida</taxon>
        <taxon>eudicotyledons</taxon>
        <taxon>Gunneridae</taxon>
        <taxon>Pentapetalae</taxon>
        <taxon>rosids</taxon>
        <taxon>fabids</taxon>
        <taxon>Fagales</taxon>
        <taxon>Fagaceae</taxon>
        <taxon>Castanea</taxon>
    </lineage>
</organism>
<dbReference type="OrthoDB" id="435754at2759"/>
<gene>
    <name evidence="9" type="ORF">CMV_011978</name>
</gene>
<dbReference type="PANTHER" id="PTHR11240:SF22">
    <property type="entry name" value="RIBONUCLEASE T2"/>
    <property type="match status" value="1"/>
</dbReference>
<protein>
    <submittedName>
        <fullName evidence="9">Uncharacterized protein</fullName>
    </submittedName>
</protein>
<dbReference type="Pfam" id="PF00445">
    <property type="entry name" value="Ribonuclease_T2"/>
    <property type="match status" value="2"/>
</dbReference>
<dbReference type="AlphaFoldDB" id="A0A8J4RBX6"/>
<keyword evidence="10" id="KW-1185">Reference proteome</keyword>
<keyword evidence="4" id="KW-1015">Disulfide bond</keyword>
<feature type="signal peptide" evidence="8">
    <location>
        <begin position="1"/>
        <end position="27"/>
    </location>
</feature>
<feature type="active site" evidence="6">
    <location>
        <position position="78"/>
    </location>
</feature>
<dbReference type="CDD" id="cd01061">
    <property type="entry name" value="RNase_T2_euk"/>
    <property type="match status" value="1"/>
</dbReference>
<dbReference type="GO" id="GO:0006401">
    <property type="term" value="P:RNA catabolic process"/>
    <property type="evidence" value="ECO:0007669"/>
    <property type="project" value="TreeGrafter"/>
</dbReference>
<dbReference type="InterPro" id="IPR036430">
    <property type="entry name" value="RNase_T2-like_sf"/>
</dbReference>
<dbReference type="GO" id="GO:0033897">
    <property type="term" value="F:ribonuclease T2 activity"/>
    <property type="evidence" value="ECO:0007669"/>
    <property type="project" value="InterPro"/>
</dbReference>
<comment type="similarity">
    <text evidence="1 7">Belongs to the RNase T2 family.</text>
</comment>
<accession>A0A8J4RBX6</accession>
<reference evidence="9" key="1">
    <citation type="submission" date="2020-03" db="EMBL/GenBank/DDBJ databases">
        <title>Castanea mollissima Vanexum genome sequencing.</title>
        <authorList>
            <person name="Staton M."/>
        </authorList>
    </citation>
    <scope>NUCLEOTIDE SEQUENCE</scope>
    <source>
        <tissue evidence="9">Leaf</tissue>
    </source>
</reference>
<dbReference type="PANTHER" id="PTHR11240">
    <property type="entry name" value="RIBONUCLEASE T2"/>
    <property type="match status" value="1"/>
</dbReference>
<keyword evidence="8" id="KW-0732">Signal</keyword>
<feature type="active site" evidence="6">
    <location>
        <position position="158"/>
    </location>
</feature>
<dbReference type="InterPro" id="IPR018188">
    <property type="entry name" value="RNase_T2_His_AS_1"/>
</dbReference>
<evidence type="ECO:0000256" key="2">
    <source>
        <dbReference type="ARBA" id="ARBA00022722"/>
    </source>
</evidence>
<evidence type="ECO:0000256" key="3">
    <source>
        <dbReference type="ARBA" id="ARBA00022759"/>
    </source>
</evidence>
<evidence type="ECO:0000256" key="1">
    <source>
        <dbReference type="ARBA" id="ARBA00007469"/>
    </source>
</evidence>
<evidence type="ECO:0000313" key="9">
    <source>
        <dbReference type="EMBL" id="KAF3963665.1"/>
    </source>
</evidence>
<keyword evidence="2" id="KW-0540">Nuclease</keyword>
<keyword evidence="3" id="KW-0378">Hydrolase</keyword>
<dbReference type="PROSITE" id="PS00530">
    <property type="entry name" value="RNASE_T2_1"/>
    <property type="match status" value="1"/>
</dbReference>
<comment type="caution">
    <text evidence="9">The sequence shown here is derived from an EMBL/GenBank/DDBJ whole genome shotgun (WGS) entry which is preliminary data.</text>
</comment>
<keyword evidence="5" id="KW-0456">Lyase</keyword>
<dbReference type="Gene3D" id="3.90.730.10">
    <property type="entry name" value="Ribonuclease T2-like"/>
    <property type="match status" value="1"/>
</dbReference>
<evidence type="ECO:0000256" key="8">
    <source>
        <dbReference type="SAM" id="SignalP"/>
    </source>
</evidence>
<dbReference type="InterPro" id="IPR001568">
    <property type="entry name" value="RNase_T2-like"/>
</dbReference>
<dbReference type="Proteomes" id="UP000737018">
    <property type="component" value="Unassembled WGS sequence"/>
</dbReference>
<evidence type="ECO:0000313" key="10">
    <source>
        <dbReference type="Proteomes" id="UP000737018"/>
    </source>
</evidence>
<evidence type="ECO:0000256" key="6">
    <source>
        <dbReference type="PIRSR" id="PIRSR633697-1"/>
    </source>
</evidence>
<feature type="chain" id="PRO_5035243776" evidence="8">
    <location>
        <begin position="28"/>
        <end position="299"/>
    </location>
</feature>
<dbReference type="SUPFAM" id="SSF55895">
    <property type="entry name" value="Ribonuclease Rh-like"/>
    <property type="match status" value="1"/>
</dbReference>
<dbReference type="EMBL" id="JRKL02001502">
    <property type="protein sequence ID" value="KAF3963665.1"/>
    <property type="molecule type" value="Genomic_DNA"/>
</dbReference>
<evidence type="ECO:0000256" key="4">
    <source>
        <dbReference type="ARBA" id="ARBA00023157"/>
    </source>
</evidence>
<sequence>MACSSLSVSVQFKTILLLVCVVVSVSASAIEQTQTQREFDYFALALQWPGTFCQRTRYCCSSNACCRRSNAPTEFTIHGLWPDYNDGSWPACCTRSNFDEKLISTLHDDLEKYWPSLSCGSPSTCHGGKGSFWAHELFILMLLGMAEMGDIQWQWEKHGTCSFPVIRDEYNYFLTGLNVYFKYNVTQVLEDAGYIPSNTEKYPLGGIVSAIENAFHATPKLVCSKGSVEELHLCFYKDFKPRDCVVGSSRLNDMVSSKSSCPRYVSLPAYVSLGLDRVKAPFHWMPDIVLKGLGSKYVL</sequence>
<dbReference type="GO" id="GO:0003723">
    <property type="term" value="F:RNA binding"/>
    <property type="evidence" value="ECO:0007669"/>
    <property type="project" value="InterPro"/>
</dbReference>
<dbReference type="GO" id="GO:0005576">
    <property type="term" value="C:extracellular region"/>
    <property type="evidence" value="ECO:0007669"/>
    <property type="project" value="TreeGrafter"/>
</dbReference>
<name>A0A8J4RBX6_9ROSI</name>
<dbReference type="InterPro" id="IPR033697">
    <property type="entry name" value="Ribonuclease_T2_eukaryotic"/>
</dbReference>
<evidence type="ECO:0000256" key="5">
    <source>
        <dbReference type="ARBA" id="ARBA00023239"/>
    </source>
</evidence>
<feature type="active site" evidence="6">
    <location>
        <position position="136"/>
    </location>
</feature>